<dbReference type="EMBL" id="JAAAMG010000001">
    <property type="protein sequence ID" value="NDW03152.1"/>
    <property type="molecule type" value="Genomic_DNA"/>
</dbReference>
<protein>
    <submittedName>
        <fullName evidence="1">Uncharacterized protein</fullName>
    </submittedName>
</protein>
<reference evidence="1 2" key="1">
    <citation type="submission" date="2020-01" db="EMBL/GenBank/DDBJ databases">
        <title>Jiella pacifica sp. nov.</title>
        <authorList>
            <person name="Xue Z."/>
            <person name="Zhu S."/>
            <person name="Chen J."/>
            <person name="Yang J."/>
        </authorList>
    </citation>
    <scope>NUCLEOTIDE SEQUENCE [LARGE SCALE GENOMIC DNA]</scope>
    <source>
        <strain evidence="1 2">40Bstr34</strain>
    </source>
</reference>
<organism evidence="1 2">
    <name type="scientific">Jiella pacifica</name>
    <dbReference type="NCBI Taxonomy" id="2696469"/>
    <lineage>
        <taxon>Bacteria</taxon>
        <taxon>Pseudomonadati</taxon>
        <taxon>Pseudomonadota</taxon>
        <taxon>Alphaproteobacteria</taxon>
        <taxon>Hyphomicrobiales</taxon>
        <taxon>Aurantimonadaceae</taxon>
        <taxon>Jiella</taxon>
    </lineage>
</organism>
<sequence>MPKVQYLSVKEVADRLKDAEATGRHLIKGGQQSAIDIGTGWRSGHGEPDGLASAVVWLKSDEPKFVTPVESVIDGSCKAMK</sequence>
<gene>
    <name evidence="1" type="ORF">GTK09_01815</name>
</gene>
<dbReference type="Proteomes" id="UP000469011">
    <property type="component" value="Unassembled WGS sequence"/>
</dbReference>
<evidence type="ECO:0000313" key="2">
    <source>
        <dbReference type="Proteomes" id="UP000469011"/>
    </source>
</evidence>
<dbReference type="AlphaFoldDB" id="A0A6N9SXX2"/>
<proteinExistence type="predicted"/>
<accession>A0A6N9SXX2</accession>
<evidence type="ECO:0000313" key="1">
    <source>
        <dbReference type="EMBL" id="NDW03152.1"/>
    </source>
</evidence>
<dbReference type="RefSeq" id="WP_163460445.1">
    <property type="nucleotide sequence ID" value="NZ_JAAAMG010000001.1"/>
</dbReference>
<name>A0A6N9SXX2_9HYPH</name>
<comment type="caution">
    <text evidence="1">The sequence shown here is derived from an EMBL/GenBank/DDBJ whole genome shotgun (WGS) entry which is preliminary data.</text>
</comment>
<keyword evidence="2" id="KW-1185">Reference proteome</keyword>